<evidence type="ECO:0000259" key="6">
    <source>
        <dbReference type="SMART" id="SM00983"/>
    </source>
</evidence>
<dbReference type="GO" id="GO:0005524">
    <property type="term" value="F:ATP binding"/>
    <property type="evidence" value="ECO:0007669"/>
    <property type="project" value="UniProtKB-KW"/>
</dbReference>
<dbReference type="InterPro" id="IPR007373">
    <property type="entry name" value="Thiamin_PyroPKinase_B1-bd"/>
</dbReference>
<evidence type="ECO:0000256" key="3">
    <source>
        <dbReference type="ARBA" id="ARBA00022777"/>
    </source>
</evidence>
<organism evidence="7 8">
    <name type="scientific">Mesobacillus foraminis</name>
    <dbReference type="NCBI Taxonomy" id="279826"/>
    <lineage>
        <taxon>Bacteria</taxon>
        <taxon>Bacillati</taxon>
        <taxon>Bacillota</taxon>
        <taxon>Bacilli</taxon>
        <taxon>Bacillales</taxon>
        <taxon>Bacillaceae</taxon>
        <taxon>Mesobacillus</taxon>
    </lineage>
</organism>
<dbReference type="InterPro" id="IPR053149">
    <property type="entry name" value="TPK"/>
</dbReference>
<keyword evidence="4" id="KW-0067">ATP-binding</keyword>
<dbReference type="PANTHER" id="PTHR41299">
    <property type="entry name" value="THIAMINE PYROPHOSPHOKINASE"/>
    <property type="match status" value="1"/>
</dbReference>
<proteinExistence type="predicted"/>
<dbReference type="GO" id="GO:0016301">
    <property type="term" value="F:kinase activity"/>
    <property type="evidence" value="ECO:0007669"/>
    <property type="project" value="UniProtKB-KW"/>
</dbReference>
<reference evidence="7 8" key="1">
    <citation type="journal article" date="2015" name="Stand. Genomic Sci.">
        <title>Genomic Encyclopedia of Bacterial and Archaeal Type Strains, Phase III: the genomes of soil and plant-associated and newly described type strains.</title>
        <authorList>
            <person name="Whitman W.B."/>
            <person name="Woyke T."/>
            <person name="Klenk H.P."/>
            <person name="Zhou Y."/>
            <person name="Lilburn T.G."/>
            <person name="Beck B.J."/>
            <person name="De Vos P."/>
            <person name="Vandamme P."/>
            <person name="Eisen J.A."/>
            <person name="Garrity G."/>
            <person name="Hugenholtz P."/>
            <person name="Kyrpides N.C."/>
        </authorList>
    </citation>
    <scope>NUCLEOTIDE SEQUENCE [LARGE SCALE GENOMIC DNA]</scope>
    <source>
        <strain evidence="7 8">CV53</strain>
    </source>
</reference>
<dbReference type="GO" id="GO:0004788">
    <property type="term" value="F:thiamine diphosphokinase activity"/>
    <property type="evidence" value="ECO:0007669"/>
    <property type="project" value="UniProtKB-UniRule"/>
</dbReference>
<dbReference type="InterPro" id="IPR036371">
    <property type="entry name" value="TPK_B1-bd_sf"/>
</dbReference>
<name>A0A4R2BFB1_9BACI</name>
<protein>
    <recommendedName>
        <fullName evidence="5">Thiamine diphosphokinase</fullName>
        <ecNumber evidence="5">2.7.6.2</ecNumber>
    </recommendedName>
</protein>
<dbReference type="PANTHER" id="PTHR41299:SF1">
    <property type="entry name" value="THIAMINE PYROPHOSPHOKINASE"/>
    <property type="match status" value="1"/>
</dbReference>
<dbReference type="Pfam" id="PF04263">
    <property type="entry name" value="TPK_catalytic"/>
    <property type="match status" value="1"/>
</dbReference>
<dbReference type="GO" id="GO:0009229">
    <property type="term" value="P:thiamine diphosphate biosynthetic process"/>
    <property type="evidence" value="ECO:0007669"/>
    <property type="project" value="InterPro"/>
</dbReference>
<dbReference type="AlphaFoldDB" id="A0A4R2BFB1"/>
<dbReference type="EMBL" id="SLVV01000005">
    <property type="protein sequence ID" value="TCN25661.1"/>
    <property type="molecule type" value="Genomic_DNA"/>
</dbReference>
<dbReference type="InterPro" id="IPR007371">
    <property type="entry name" value="TPK_catalytic"/>
</dbReference>
<dbReference type="CDD" id="cd07995">
    <property type="entry name" value="TPK"/>
    <property type="match status" value="1"/>
</dbReference>
<evidence type="ECO:0000256" key="5">
    <source>
        <dbReference type="NCBIfam" id="TIGR01378"/>
    </source>
</evidence>
<dbReference type="Proteomes" id="UP000295689">
    <property type="component" value="Unassembled WGS sequence"/>
</dbReference>
<keyword evidence="2" id="KW-0547">Nucleotide-binding</keyword>
<dbReference type="InterPro" id="IPR006282">
    <property type="entry name" value="Thi_PPkinase"/>
</dbReference>
<evidence type="ECO:0000256" key="4">
    <source>
        <dbReference type="ARBA" id="ARBA00022840"/>
    </source>
</evidence>
<evidence type="ECO:0000313" key="7">
    <source>
        <dbReference type="EMBL" id="TCN25661.1"/>
    </source>
</evidence>
<sequence length="215" mass="23605">MIINILAGGPESLLPDLSSYASVESVWLGVDKGVFTLLESGIAPDYAFGDFDSVTEKEWEVIEQRVRNLKKFSPEKDETDMELAINWALEQSPKQINLFGATGGRLDHMFGNVQLLLKPALANLPSEIQMIDKQNHVFAKAPGTYSLNELAGKKYISFVPVTPSVKGLTLEGFKYPLINCDLPIGSTLCISNELLNDYGTFSFSEGILLVVRSGD</sequence>
<dbReference type="SUPFAM" id="SSF63999">
    <property type="entry name" value="Thiamin pyrophosphokinase, catalytic domain"/>
    <property type="match status" value="1"/>
</dbReference>
<dbReference type="Gene3D" id="3.40.50.10240">
    <property type="entry name" value="Thiamin pyrophosphokinase, catalytic domain"/>
    <property type="match status" value="1"/>
</dbReference>
<feature type="domain" description="Thiamin pyrophosphokinase thiamin-binding" evidence="6">
    <location>
        <begin position="143"/>
        <end position="209"/>
    </location>
</feature>
<dbReference type="SMART" id="SM00983">
    <property type="entry name" value="TPK_B1_binding"/>
    <property type="match status" value="1"/>
</dbReference>
<keyword evidence="3 7" id="KW-0418">Kinase</keyword>
<dbReference type="Pfam" id="PF04265">
    <property type="entry name" value="TPK_B1_binding"/>
    <property type="match status" value="1"/>
</dbReference>
<dbReference type="GO" id="GO:0006772">
    <property type="term" value="P:thiamine metabolic process"/>
    <property type="evidence" value="ECO:0007669"/>
    <property type="project" value="UniProtKB-UniRule"/>
</dbReference>
<dbReference type="RefSeq" id="WP_132005621.1">
    <property type="nucleotide sequence ID" value="NZ_JABUHM010000003.1"/>
</dbReference>
<accession>A0A4R2BFB1</accession>
<evidence type="ECO:0000256" key="2">
    <source>
        <dbReference type="ARBA" id="ARBA00022741"/>
    </source>
</evidence>
<gene>
    <name evidence="7" type="ORF">EV146_105319</name>
</gene>
<dbReference type="NCBIfam" id="TIGR01378">
    <property type="entry name" value="thi_PPkinase"/>
    <property type="match status" value="1"/>
</dbReference>
<evidence type="ECO:0000313" key="8">
    <source>
        <dbReference type="Proteomes" id="UP000295689"/>
    </source>
</evidence>
<dbReference type="SUPFAM" id="SSF63862">
    <property type="entry name" value="Thiamin pyrophosphokinase, substrate-binding domain"/>
    <property type="match status" value="1"/>
</dbReference>
<comment type="caution">
    <text evidence="7">The sequence shown here is derived from an EMBL/GenBank/DDBJ whole genome shotgun (WGS) entry which is preliminary data.</text>
</comment>
<keyword evidence="1" id="KW-0808">Transferase</keyword>
<dbReference type="InterPro" id="IPR036759">
    <property type="entry name" value="TPK_catalytic_sf"/>
</dbReference>
<dbReference type="GO" id="GO:0030975">
    <property type="term" value="F:thiamine binding"/>
    <property type="evidence" value="ECO:0007669"/>
    <property type="project" value="InterPro"/>
</dbReference>
<evidence type="ECO:0000256" key="1">
    <source>
        <dbReference type="ARBA" id="ARBA00022679"/>
    </source>
</evidence>
<keyword evidence="8" id="KW-1185">Reference proteome</keyword>
<dbReference type="EC" id="2.7.6.2" evidence="5"/>